<dbReference type="EMBL" id="DVGZ01000119">
    <property type="protein sequence ID" value="HIR48174.1"/>
    <property type="molecule type" value="Genomic_DNA"/>
</dbReference>
<protein>
    <submittedName>
        <fullName evidence="1">Uncharacterized protein</fullName>
    </submittedName>
</protein>
<evidence type="ECO:0000313" key="1">
    <source>
        <dbReference type="EMBL" id="HIR48174.1"/>
    </source>
</evidence>
<organism evidence="1 2">
    <name type="scientific">Candidatus Caccousia avicola</name>
    <dbReference type="NCBI Taxonomy" id="2840721"/>
    <lineage>
        <taxon>Bacteria</taxon>
        <taxon>Bacillati</taxon>
        <taxon>Bacillota</taxon>
        <taxon>Clostridia</taxon>
        <taxon>Eubacteriales</taxon>
        <taxon>Oscillospiraceae</taxon>
        <taxon>Oscillospiraceae incertae sedis</taxon>
        <taxon>Candidatus Caccousia</taxon>
    </lineage>
</organism>
<reference evidence="1" key="1">
    <citation type="submission" date="2020-10" db="EMBL/GenBank/DDBJ databases">
        <authorList>
            <person name="Gilroy R."/>
        </authorList>
    </citation>
    <scope>NUCLEOTIDE SEQUENCE</scope>
    <source>
        <strain evidence="1">ChiSxjej1B13-7958</strain>
    </source>
</reference>
<dbReference type="InterPro" id="IPR027417">
    <property type="entry name" value="P-loop_NTPase"/>
</dbReference>
<dbReference type="AlphaFoldDB" id="A0A9D1APH9"/>
<evidence type="ECO:0000313" key="2">
    <source>
        <dbReference type="Proteomes" id="UP000824242"/>
    </source>
</evidence>
<proteinExistence type="predicted"/>
<reference evidence="1" key="2">
    <citation type="journal article" date="2021" name="PeerJ">
        <title>Extensive microbial diversity within the chicken gut microbiome revealed by metagenomics and culture.</title>
        <authorList>
            <person name="Gilroy R."/>
            <person name="Ravi A."/>
            <person name="Getino M."/>
            <person name="Pursley I."/>
            <person name="Horton D.L."/>
            <person name="Alikhan N.F."/>
            <person name="Baker D."/>
            <person name="Gharbi K."/>
            <person name="Hall N."/>
            <person name="Watson M."/>
            <person name="Adriaenssens E.M."/>
            <person name="Foster-Nyarko E."/>
            <person name="Jarju S."/>
            <person name="Secka A."/>
            <person name="Antonio M."/>
            <person name="Oren A."/>
            <person name="Chaudhuri R.R."/>
            <person name="La Ragione R."/>
            <person name="Hildebrand F."/>
            <person name="Pallen M.J."/>
        </authorList>
    </citation>
    <scope>NUCLEOTIDE SEQUENCE</scope>
    <source>
        <strain evidence="1">ChiSxjej1B13-7958</strain>
    </source>
</reference>
<dbReference type="SUPFAM" id="SSF52540">
    <property type="entry name" value="P-loop containing nucleoside triphosphate hydrolases"/>
    <property type="match status" value="1"/>
</dbReference>
<dbReference type="Gene3D" id="3.40.50.300">
    <property type="entry name" value="P-loop containing nucleotide triphosphate hydrolases"/>
    <property type="match status" value="1"/>
</dbReference>
<feature type="non-terminal residue" evidence="1">
    <location>
        <position position="1"/>
    </location>
</feature>
<dbReference type="Proteomes" id="UP000824242">
    <property type="component" value="Unassembled WGS sequence"/>
</dbReference>
<gene>
    <name evidence="1" type="ORF">IAB89_11070</name>
</gene>
<name>A0A9D1APH9_9FIRM</name>
<comment type="caution">
    <text evidence="1">The sequence shown here is derived from an EMBL/GenBank/DDBJ whole genome shotgun (WGS) entry which is preliminary data.</text>
</comment>
<sequence length="228" mass="26925">FMIDWQDRLFQDSILVRFEDGKLNPKATFTALAEFLDIPYTESMTYCSGVKGLNPESMKGNVLGFDPATVYRTYDEYADDNERAFLEFFFRDVYEAYGYDFQYYNGEDVDQEWVKEKIQNFTRLNSCIAESWKKSLKVSRKVIKKVPDGNENTRFQILNLKKENEEDPSDTVFEQMAQEVVEKMNKDRYRFACCLLEGLNFINRRGQPLHMMKPLKLDPALLEQPLYH</sequence>
<accession>A0A9D1APH9</accession>